<accession>A0AAV9H4M4</accession>
<organism evidence="3 4">
    <name type="scientific">Podospora aff. communis PSN243</name>
    <dbReference type="NCBI Taxonomy" id="3040156"/>
    <lineage>
        <taxon>Eukaryota</taxon>
        <taxon>Fungi</taxon>
        <taxon>Dikarya</taxon>
        <taxon>Ascomycota</taxon>
        <taxon>Pezizomycotina</taxon>
        <taxon>Sordariomycetes</taxon>
        <taxon>Sordariomycetidae</taxon>
        <taxon>Sordariales</taxon>
        <taxon>Podosporaceae</taxon>
        <taxon>Podospora</taxon>
    </lineage>
</organism>
<dbReference type="SUPFAM" id="SSF75304">
    <property type="entry name" value="Amidase signature (AS) enzymes"/>
    <property type="match status" value="1"/>
</dbReference>
<protein>
    <submittedName>
        <fullName evidence="3">Glutamyl-tRNA amidotransferase subunit A, mitochondrial</fullName>
    </submittedName>
</protein>
<dbReference type="Pfam" id="PF01425">
    <property type="entry name" value="Amidase"/>
    <property type="match status" value="1"/>
</dbReference>
<dbReference type="EMBL" id="MU865914">
    <property type="protein sequence ID" value="KAK4455397.1"/>
    <property type="molecule type" value="Genomic_DNA"/>
</dbReference>
<proteinExistence type="predicted"/>
<dbReference type="Proteomes" id="UP001321760">
    <property type="component" value="Unassembled WGS sequence"/>
</dbReference>
<dbReference type="PANTHER" id="PTHR42678:SF34">
    <property type="entry name" value="OS04G0183300 PROTEIN"/>
    <property type="match status" value="1"/>
</dbReference>
<evidence type="ECO:0000259" key="2">
    <source>
        <dbReference type="Pfam" id="PF01425"/>
    </source>
</evidence>
<dbReference type="InterPro" id="IPR036928">
    <property type="entry name" value="AS_sf"/>
</dbReference>
<dbReference type="Gene3D" id="3.90.1300.10">
    <property type="entry name" value="Amidase signature (AS) domain"/>
    <property type="match status" value="1"/>
</dbReference>
<keyword evidence="1" id="KW-0175">Coiled coil</keyword>
<evidence type="ECO:0000313" key="3">
    <source>
        <dbReference type="EMBL" id="KAK4455397.1"/>
    </source>
</evidence>
<dbReference type="PANTHER" id="PTHR42678">
    <property type="entry name" value="AMIDASE"/>
    <property type="match status" value="1"/>
</dbReference>
<dbReference type="InterPro" id="IPR023631">
    <property type="entry name" value="Amidase_dom"/>
</dbReference>
<evidence type="ECO:0000313" key="4">
    <source>
        <dbReference type="Proteomes" id="UP001321760"/>
    </source>
</evidence>
<comment type="caution">
    <text evidence="3">The sequence shown here is derived from an EMBL/GenBank/DDBJ whole genome shotgun (WGS) entry which is preliminary data.</text>
</comment>
<feature type="coiled-coil region" evidence="1">
    <location>
        <begin position="288"/>
        <end position="315"/>
    </location>
</feature>
<keyword evidence="4" id="KW-1185">Reference proteome</keyword>
<evidence type="ECO:0000256" key="1">
    <source>
        <dbReference type="SAM" id="Coils"/>
    </source>
</evidence>
<sequence length="496" mass="53176">MAASFDPLTTTAVDLQQLLRQNKISSVQIVEKYLAQIEQHEAKLHAFISVAPRDKLLRAAASLDEERLQGKTRSTLHGIPIVLKDNFVTASNLGMGTTAGSLALVGAKASVNAAIVQRLLDAGLLILGKTNMTEFAGMKMTMISPGWSPVGGQTVSAYTGPIAPDETLLGHSAPGGSSTGSAVAVAAGFSPLAMGTETIGSIVTPSSRAALYALKPTVGVQDSTGLYTLTDFYDSPGPMAKSAADVLALFEILLGRSLGRLGQGTPDWEGLSVAFLDPLVWRMADAMCRQHERTAEQMREEYQRAIARLKEAGCAVKFPVELADISALMVDGQHAIMPIAFWDFKNLCIPRFLEAFDECPVKSLDDIVQFNEDHKDKCLPSEFPEQGDLIKARDNEDAEDNIAALKKGLRSVARQILDRVFDGEGVNIIAAPADSSLCIHAAASGYPIATVPLGQLRYNSRPFGLCMVAQKDREDTLLQFMAAYEATSPPRAVPTL</sequence>
<dbReference type="AlphaFoldDB" id="A0AAV9H4M4"/>
<name>A0AAV9H4M4_9PEZI</name>
<reference evidence="3" key="2">
    <citation type="submission" date="2023-05" db="EMBL/GenBank/DDBJ databases">
        <authorList>
            <consortium name="Lawrence Berkeley National Laboratory"/>
            <person name="Steindorff A."/>
            <person name="Hensen N."/>
            <person name="Bonometti L."/>
            <person name="Westerberg I."/>
            <person name="Brannstrom I.O."/>
            <person name="Guillou S."/>
            <person name="Cros-Aarteil S."/>
            <person name="Calhoun S."/>
            <person name="Haridas S."/>
            <person name="Kuo A."/>
            <person name="Mondo S."/>
            <person name="Pangilinan J."/>
            <person name="Riley R."/>
            <person name="Labutti K."/>
            <person name="Andreopoulos B."/>
            <person name="Lipzen A."/>
            <person name="Chen C."/>
            <person name="Yanf M."/>
            <person name="Daum C."/>
            <person name="Ng V."/>
            <person name="Clum A."/>
            <person name="Ohm R."/>
            <person name="Martin F."/>
            <person name="Silar P."/>
            <person name="Natvig D."/>
            <person name="Lalanne C."/>
            <person name="Gautier V."/>
            <person name="Ament-Velasquez S.L."/>
            <person name="Kruys A."/>
            <person name="Hutchinson M.I."/>
            <person name="Powell A.J."/>
            <person name="Barry K."/>
            <person name="Miller A.N."/>
            <person name="Grigoriev I.V."/>
            <person name="Debuchy R."/>
            <person name="Gladieux P."/>
            <person name="Thoren M.H."/>
            <person name="Johannesson H."/>
        </authorList>
    </citation>
    <scope>NUCLEOTIDE SEQUENCE</scope>
    <source>
        <strain evidence="3">PSN243</strain>
    </source>
</reference>
<feature type="domain" description="Amidase" evidence="2">
    <location>
        <begin position="29"/>
        <end position="328"/>
    </location>
</feature>
<gene>
    <name evidence="3" type="ORF">QBC34DRAFT_389828</name>
</gene>
<reference evidence="3" key="1">
    <citation type="journal article" date="2023" name="Mol. Phylogenet. Evol.">
        <title>Genome-scale phylogeny and comparative genomics of the fungal order Sordariales.</title>
        <authorList>
            <person name="Hensen N."/>
            <person name="Bonometti L."/>
            <person name="Westerberg I."/>
            <person name="Brannstrom I.O."/>
            <person name="Guillou S."/>
            <person name="Cros-Aarteil S."/>
            <person name="Calhoun S."/>
            <person name="Haridas S."/>
            <person name="Kuo A."/>
            <person name="Mondo S."/>
            <person name="Pangilinan J."/>
            <person name="Riley R."/>
            <person name="LaButti K."/>
            <person name="Andreopoulos B."/>
            <person name="Lipzen A."/>
            <person name="Chen C."/>
            <person name="Yan M."/>
            <person name="Daum C."/>
            <person name="Ng V."/>
            <person name="Clum A."/>
            <person name="Steindorff A."/>
            <person name="Ohm R.A."/>
            <person name="Martin F."/>
            <person name="Silar P."/>
            <person name="Natvig D.O."/>
            <person name="Lalanne C."/>
            <person name="Gautier V."/>
            <person name="Ament-Velasquez S.L."/>
            <person name="Kruys A."/>
            <person name="Hutchinson M.I."/>
            <person name="Powell A.J."/>
            <person name="Barry K."/>
            <person name="Miller A.N."/>
            <person name="Grigoriev I.V."/>
            <person name="Debuchy R."/>
            <person name="Gladieux P."/>
            <person name="Hiltunen Thoren M."/>
            <person name="Johannesson H."/>
        </authorList>
    </citation>
    <scope>NUCLEOTIDE SEQUENCE</scope>
    <source>
        <strain evidence="3">PSN243</strain>
    </source>
</reference>